<dbReference type="RefSeq" id="WP_239518343.1">
    <property type="nucleotide sequence ID" value="NZ_BAAAHT010000001.1"/>
</dbReference>
<dbReference type="InterPro" id="IPR036390">
    <property type="entry name" value="WH_DNA-bd_sf"/>
</dbReference>
<evidence type="ECO:0000256" key="2">
    <source>
        <dbReference type="ARBA" id="ARBA00023015"/>
    </source>
</evidence>
<dbReference type="Gene3D" id="1.10.10.10">
    <property type="entry name" value="Winged helix-like DNA-binding domain superfamily/Winged helix DNA-binding domain"/>
    <property type="match status" value="1"/>
</dbReference>
<keyword evidence="3 6" id="KW-0238">DNA-binding</keyword>
<evidence type="ECO:0000313" key="7">
    <source>
        <dbReference type="Proteomes" id="UP000776164"/>
    </source>
</evidence>
<reference evidence="6 7" key="1">
    <citation type="submission" date="2021-01" db="EMBL/GenBank/DDBJ databases">
        <title>Sequencing the genomes of 1000 actinobacteria strains.</title>
        <authorList>
            <person name="Klenk H.-P."/>
        </authorList>
    </citation>
    <scope>NUCLEOTIDE SEQUENCE [LARGE SCALE GENOMIC DNA]</scope>
    <source>
        <strain evidence="6 7">DSM 13057</strain>
    </source>
</reference>
<feature type="domain" description="HTH lysR-type" evidence="5">
    <location>
        <begin position="5"/>
        <end position="62"/>
    </location>
</feature>
<dbReference type="SUPFAM" id="SSF46785">
    <property type="entry name" value="Winged helix' DNA-binding domain"/>
    <property type="match status" value="1"/>
</dbReference>
<evidence type="ECO:0000256" key="1">
    <source>
        <dbReference type="ARBA" id="ARBA00009437"/>
    </source>
</evidence>
<sequence>MIDSIDIQQMRVFLAVAEELHFGRAAARLHMAQPPVSRAVRRLERDLGATLFERTSREVRLTTAGHALVKPAGEIIASAKQASALVRDAARNRERPVRIAYSGASTQRLIGRLACSINRLEPGIQIEFSGRSFAEPALELLLQHDVDIAIGRWDEIPNSISSHVIAQEELIVIVPSSHVLATVGSAQMSDFAPDPFVLLAPHPGAVLDDRLRRMERSGGFEIAVIHLAPDSWTAISLVSAGVGCSLTVSTVAETITDPQVRSVRLLNVVPPVELRMAWRGDARDSATQTVVALIDQLAQS</sequence>
<keyword evidence="4" id="KW-0804">Transcription</keyword>
<organism evidence="6 7">
    <name type="scientific">Subtercola frigoramans</name>
    <dbReference type="NCBI Taxonomy" id="120298"/>
    <lineage>
        <taxon>Bacteria</taxon>
        <taxon>Bacillati</taxon>
        <taxon>Actinomycetota</taxon>
        <taxon>Actinomycetes</taxon>
        <taxon>Micrococcales</taxon>
        <taxon>Microbacteriaceae</taxon>
        <taxon>Subtercola</taxon>
    </lineage>
</organism>
<dbReference type="CDD" id="cd08414">
    <property type="entry name" value="PBP2_LTTR_aromatics_like"/>
    <property type="match status" value="1"/>
</dbReference>
<dbReference type="Pfam" id="PF03466">
    <property type="entry name" value="LysR_substrate"/>
    <property type="match status" value="1"/>
</dbReference>
<dbReference type="EMBL" id="JAFBBU010000001">
    <property type="protein sequence ID" value="MBM7473628.1"/>
    <property type="molecule type" value="Genomic_DNA"/>
</dbReference>
<dbReference type="PANTHER" id="PTHR30346">
    <property type="entry name" value="TRANSCRIPTIONAL DUAL REGULATOR HCAR-RELATED"/>
    <property type="match status" value="1"/>
</dbReference>
<dbReference type="SUPFAM" id="SSF53850">
    <property type="entry name" value="Periplasmic binding protein-like II"/>
    <property type="match status" value="1"/>
</dbReference>
<gene>
    <name evidence="6" type="ORF">JOE66_003262</name>
</gene>
<evidence type="ECO:0000259" key="5">
    <source>
        <dbReference type="PROSITE" id="PS50931"/>
    </source>
</evidence>
<comment type="similarity">
    <text evidence="1">Belongs to the LysR transcriptional regulatory family.</text>
</comment>
<dbReference type="GO" id="GO:0003677">
    <property type="term" value="F:DNA binding"/>
    <property type="evidence" value="ECO:0007669"/>
    <property type="project" value="UniProtKB-KW"/>
</dbReference>
<evidence type="ECO:0000256" key="3">
    <source>
        <dbReference type="ARBA" id="ARBA00023125"/>
    </source>
</evidence>
<evidence type="ECO:0000256" key="4">
    <source>
        <dbReference type="ARBA" id="ARBA00023163"/>
    </source>
</evidence>
<dbReference type="Pfam" id="PF00126">
    <property type="entry name" value="HTH_1"/>
    <property type="match status" value="1"/>
</dbReference>
<dbReference type="PROSITE" id="PS50931">
    <property type="entry name" value="HTH_LYSR"/>
    <property type="match status" value="1"/>
</dbReference>
<proteinExistence type="inferred from homology"/>
<keyword evidence="7" id="KW-1185">Reference proteome</keyword>
<dbReference type="Proteomes" id="UP000776164">
    <property type="component" value="Unassembled WGS sequence"/>
</dbReference>
<dbReference type="Gene3D" id="3.40.190.10">
    <property type="entry name" value="Periplasmic binding protein-like II"/>
    <property type="match status" value="2"/>
</dbReference>
<keyword evidence="2" id="KW-0805">Transcription regulation</keyword>
<evidence type="ECO:0000313" key="6">
    <source>
        <dbReference type="EMBL" id="MBM7473628.1"/>
    </source>
</evidence>
<dbReference type="PRINTS" id="PR00039">
    <property type="entry name" value="HTHLYSR"/>
</dbReference>
<name>A0ABS2L953_9MICO</name>
<accession>A0ABS2L953</accession>
<protein>
    <submittedName>
        <fullName evidence="6">DNA-binding transcriptional LysR family regulator</fullName>
    </submittedName>
</protein>
<dbReference type="InterPro" id="IPR000847">
    <property type="entry name" value="LysR_HTH_N"/>
</dbReference>
<comment type="caution">
    <text evidence="6">The sequence shown here is derived from an EMBL/GenBank/DDBJ whole genome shotgun (WGS) entry which is preliminary data.</text>
</comment>
<dbReference type="InterPro" id="IPR036388">
    <property type="entry name" value="WH-like_DNA-bd_sf"/>
</dbReference>
<dbReference type="InterPro" id="IPR005119">
    <property type="entry name" value="LysR_subst-bd"/>
</dbReference>
<dbReference type="PANTHER" id="PTHR30346:SF0">
    <property type="entry name" value="HCA OPERON TRANSCRIPTIONAL ACTIVATOR HCAR"/>
    <property type="match status" value="1"/>
</dbReference>